<dbReference type="InterPro" id="IPR029058">
    <property type="entry name" value="AB_hydrolase_fold"/>
</dbReference>
<sequence>MSKPTIVIVPGAWQQSAALLDFSRKLNEAGYPTELVQVPSVGAAGNPLSGLADDVQAVRSSLREVRQSGKRALILAHSAGGVSGSMAIDGYDVIGIIYLAAFVIPKDASILGLVGGEPLPWMDVQGTVIANNNKGDRVFVKPEFMSHVFFNDMEPELQNKWASEMTHTSAKLFSTRCEYEPWMNGVQCGYIFCSQDNALPPQYQEQMINLLGPNVVCARLETGHCPHLSAPDKLLQAFQSIVSKFITK</sequence>
<dbReference type="InterPro" id="IPR000073">
    <property type="entry name" value="AB_hydrolase_1"/>
</dbReference>
<dbReference type="Proteomes" id="UP000030651">
    <property type="component" value="Unassembled WGS sequence"/>
</dbReference>
<dbReference type="OMA" id="WASEMTH"/>
<dbReference type="OrthoDB" id="408373at2759"/>
<proteinExistence type="predicted"/>
<dbReference type="Gene3D" id="3.40.50.1820">
    <property type="entry name" value="alpha/beta hydrolase"/>
    <property type="match status" value="1"/>
</dbReference>
<dbReference type="KEGG" id="pfy:PFICI_08242"/>
<dbReference type="eggNOG" id="ENOG502S15T">
    <property type="taxonomic scope" value="Eukaryota"/>
</dbReference>
<dbReference type="EMBL" id="KI912113">
    <property type="protein sequence ID" value="ETS80713.1"/>
    <property type="molecule type" value="Genomic_DNA"/>
</dbReference>
<dbReference type="InterPro" id="IPR052897">
    <property type="entry name" value="Sec-Metab_Biosynth_Hydrolase"/>
</dbReference>
<keyword evidence="3" id="KW-1185">Reference proteome</keyword>
<dbReference type="AlphaFoldDB" id="W3X3K0"/>
<dbReference type="RefSeq" id="XP_007835014.1">
    <property type="nucleotide sequence ID" value="XM_007836823.1"/>
</dbReference>
<gene>
    <name evidence="2" type="ORF">PFICI_08242</name>
</gene>
<evidence type="ECO:0000259" key="1">
    <source>
        <dbReference type="Pfam" id="PF12697"/>
    </source>
</evidence>
<dbReference type="SUPFAM" id="SSF53474">
    <property type="entry name" value="alpha/beta-Hydrolases"/>
    <property type="match status" value="1"/>
</dbReference>
<dbReference type="PANTHER" id="PTHR37017">
    <property type="entry name" value="AB HYDROLASE-1 DOMAIN-CONTAINING PROTEIN-RELATED"/>
    <property type="match status" value="1"/>
</dbReference>
<protein>
    <recommendedName>
        <fullName evidence="1">AB hydrolase-1 domain-containing protein</fullName>
    </recommendedName>
</protein>
<dbReference type="InParanoid" id="W3X3K0"/>
<dbReference type="STRING" id="1229662.W3X3K0"/>
<dbReference type="PANTHER" id="PTHR37017:SF13">
    <property type="entry name" value="AB HYDROLASE-1 DOMAIN-CONTAINING PROTEIN"/>
    <property type="match status" value="1"/>
</dbReference>
<dbReference type="Pfam" id="PF12697">
    <property type="entry name" value="Abhydrolase_6"/>
    <property type="match status" value="1"/>
</dbReference>
<accession>W3X3K0</accession>
<evidence type="ECO:0000313" key="2">
    <source>
        <dbReference type="EMBL" id="ETS80713.1"/>
    </source>
</evidence>
<dbReference type="HOGENOM" id="CLU_046066_1_3_1"/>
<dbReference type="GeneID" id="19273255"/>
<evidence type="ECO:0000313" key="3">
    <source>
        <dbReference type="Proteomes" id="UP000030651"/>
    </source>
</evidence>
<name>W3X3K0_PESFW</name>
<reference evidence="3" key="1">
    <citation type="journal article" date="2015" name="BMC Genomics">
        <title>Genomic and transcriptomic analysis of the endophytic fungus Pestalotiopsis fici reveals its lifestyle and high potential for synthesis of natural products.</title>
        <authorList>
            <person name="Wang X."/>
            <person name="Zhang X."/>
            <person name="Liu L."/>
            <person name="Xiang M."/>
            <person name="Wang W."/>
            <person name="Sun X."/>
            <person name="Che Y."/>
            <person name="Guo L."/>
            <person name="Liu G."/>
            <person name="Guo L."/>
            <person name="Wang C."/>
            <person name="Yin W.B."/>
            <person name="Stadler M."/>
            <person name="Zhang X."/>
            <person name="Liu X."/>
        </authorList>
    </citation>
    <scope>NUCLEOTIDE SEQUENCE [LARGE SCALE GENOMIC DNA]</scope>
    <source>
        <strain evidence="3">W106-1 / CGMCC3.15140</strain>
    </source>
</reference>
<organism evidence="2 3">
    <name type="scientific">Pestalotiopsis fici (strain W106-1 / CGMCC3.15140)</name>
    <dbReference type="NCBI Taxonomy" id="1229662"/>
    <lineage>
        <taxon>Eukaryota</taxon>
        <taxon>Fungi</taxon>
        <taxon>Dikarya</taxon>
        <taxon>Ascomycota</taxon>
        <taxon>Pezizomycotina</taxon>
        <taxon>Sordariomycetes</taxon>
        <taxon>Xylariomycetidae</taxon>
        <taxon>Amphisphaeriales</taxon>
        <taxon>Sporocadaceae</taxon>
        <taxon>Pestalotiopsis</taxon>
    </lineage>
</organism>
<feature type="domain" description="AB hydrolase-1" evidence="1">
    <location>
        <begin position="6"/>
        <end position="236"/>
    </location>
</feature>